<keyword evidence="2" id="KW-1003">Cell membrane</keyword>
<feature type="transmembrane region" description="Helical" evidence="6">
    <location>
        <begin position="342"/>
        <end position="366"/>
    </location>
</feature>
<feature type="transmembrane region" description="Helical" evidence="6">
    <location>
        <begin position="132"/>
        <end position="152"/>
    </location>
</feature>
<dbReference type="Pfam" id="PF01943">
    <property type="entry name" value="Polysacc_synt"/>
    <property type="match status" value="1"/>
</dbReference>
<keyword evidence="5 6" id="KW-0472">Membrane</keyword>
<feature type="transmembrane region" description="Helical" evidence="6">
    <location>
        <begin position="470"/>
        <end position="491"/>
    </location>
</feature>
<protein>
    <recommendedName>
        <fullName evidence="9">Polysaccharide biosynthesis protein C-terminal domain-containing protein</fullName>
    </recommendedName>
</protein>
<dbReference type="EMBL" id="CBHH010000052">
    <property type="protein sequence ID" value="CDD57864.1"/>
    <property type="molecule type" value="Genomic_DNA"/>
</dbReference>
<proteinExistence type="predicted"/>
<evidence type="ECO:0000256" key="1">
    <source>
        <dbReference type="ARBA" id="ARBA00004651"/>
    </source>
</evidence>
<keyword evidence="3 6" id="KW-0812">Transmembrane</keyword>
<evidence type="ECO:0000256" key="2">
    <source>
        <dbReference type="ARBA" id="ARBA00022475"/>
    </source>
</evidence>
<sequence>MSNKANRQLAVNLIAQIASFLVSFGISFFVTPYVTNKLGSDAYGFITLADNFVNYASLITIALNSMASRFITIKIYENKMDEANVYFNSVLIGNTILTIIAGILSVVCVINLEKWINIPDGLVTDVKLTFLIVFLNFMVGIMTSVFSIAFFSTNRLDISSRRSIEANLIRAGIVLGGYVFFSPRIIYVAIASITASIFILVADIHYSRKLLPEIKINFHIFEIRKVIELIEAGIWNVVIKLSQILTNGLDLLISNLFISSSAMGILAIAQTVPNVMSNLIGSIANVFSPEMTIYYAQKDKEMLVKSISRGMRMMTVFTIIPDALLIAFGTQFFRLWMPGQNAQQLCVLAVMCVINTVVSGPIQPLYQVFTITNKVRQNAVAMIIYGIISFLLTLAVLEVTDLGIYAIVGVSTICSLLVNFIFTIPFSARYLDLRWNIFFKDVFKSILLTVILVAVNAIVSHMILCDTWLKLILTGGVCAVIDFIINIYILLEKTERVRLINMMLRRKS</sequence>
<dbReference type="InterPro" id="IPR002797">
    <property type="entry name" value="Polysacc_synth"/>
</dbReference>
<feature type="transmembrane region" description="Helical" evidence="6">
    <location>
        <begin position="187"/>
        <end position="206"/>
    </location>
</feature>
<evidence type="ECO:0008006" key="9">
    <source>
        <dbReference type="Google" id="ProtNLM"/>
    </source>
</evidence>
<accession>R7B2V4</accession>
<comment type="subcellular location">
    <subcellularLocation>
        <location evidence="1">Cell membrane</location>
        <topology evidence="1">Multi-pass membrane protein</topology>
    </subcellularLocation>
</comment>
<gene>
    <name evidence="7" type="ORF">BN656_01842</name>
</gene>
<dbReference type="PANTHER" id="PTHR30250:SF26">
    <property type="entry name" value="PSMA PROTEIN"/>
    <property type="match status" value="1"/>
</dbReference>
<feature type="transmembrane region" description="Helical" evidence="6">
    <location>
        <begin position="164"/>
        <end position="181"/>
    </location>
</feature>
<evidence type="ECO:0000256" key="4">
    <source>
        <dbReference type="ARBA" id="ARBA00022989"/>
    </source>
</evidence>
<evidence type="ECO:0000256" key="5">
    <source>
        <dbReference type="ARBA" id="ARBA00023136"/>
    </source>
</evidence>
<dbReference type="Proteomes" id="UP000018141">
    <property type="component" value="Unassembled WGS sequence"/>
</dbReference>
<name>R7B2V4_9FIRM</name>
<feature type="transmembrane region" description="Helical" evidence="6">
    <location>
        <begin position="9"/>
        <end position="30"/>
    </location>
</feature>
<dbReference type="PANTHER" id="PTHR30250">
    <property type="entry name" value="PST FAMILY PREDICTED COLANIC ACID TRANSPORTER"/>
    <property type="match status" value="1"/>
</dbReference>
<evidence type="ECO:0000256" key="6">
    <source>
        <dbReference type="SAM" id="Phobius"/>
    </source>
</evidence>
<feature type="transmembrane region" description="Helical" evidence="6">
    <location>
        <begin position="85"/>
        <end position="112"/>
    </location>
</feature>
<evidence type="ECO:0000256" key="3">
    <source>
        <dbReference type="ARBA" id="ARBA00022692"/>
    </source>
</evidence>
<comment type="caution">
    <text evidence="7">The sequence shown here is derived from an EMBL/GenBank/DDBJ whole genome shotgun (WGS) entry which is preliminary data.</text>
</comment>
<evidence type="ECO:0000313" key="8">
    <source>
        <dbReference type="Proteomes" id="UP000018141"/>
    </source>
</evidence>
<keyword evidence="4 6" id="KW-1133">Transmembrane helix</keyword>
<feature type="transmembrane region" description="Helical" evidence="6">
    <location>
        <begin position="42"/>
        <end position="64"/>
    </location>
</feature>
<reference evidence="7" key="1">
    <citation type="submission" date="2012-11" db="EMBL/GenBank/DDBJ databases">
        <title>Dependencies among metagenomic species, viruses, plasmids and units of genetic variation.</title>
        <authorList>
            <person name="Nielsen H.B."/>
            <person name="Almeida M."/>
            <person name="Juncker A.S."/>
            <person name="Rasmussen S."/>
            <person name="Li J."/>
            <person name="Sunagawa S."/>
            <person name="Plichta D."/>
            <person name="Gautier L."/>
            <person name="Le Chatelier E."/>
            <person name="Peletier E."/>
            <person name="Bonde I."/>
            <person name="Nielsen T."/>
            <person name="Manichanh C."/>
            <person name="Arumugam M."/>
            <person name="Batto J."/>
            <person name="Santos M.B.Q.D."/>
            <person name="Blom N."/>
            <person name="Borruel N."/>
            <person name="Burgdorf K.S."/>
            <person name="Boumezbeur F."/>
            <person name="Casellas F."/>
            <person name="Dore J."/>
            <person name="Guarner F."/>
            <person name="Hansen T."/>
            <person name="Hildebrand F."/>
            <person name="Kaas R.S."/>
            <person name="Kennedy S."/>
            <person name="Kristiansen K."/>
            <person name="Kultima J.R."/>
            <person name="Leonard P."/>
            <person name="Levenez F."/>
            <person name="Lund O."/>
            <person name="Moumen B."/>
            <person name="Le Paslier D."/>
            <person name="Pons N."/>
            <person name="Pedersen O."/>
            <person name="Prifti E."/>
            <person name="Qin J."/>
            <person name="Raes J."/>
            <person name="Tap J."/>
            <person name="Tims S."/>
            <person name="Ussery D.W."/>
            <person name="Yamada T."/>
            <person name="MetaHit consortium"/>
            <person name="Renault P."/>
            <person name="Sicheritz-Ponten T."/>
            <person name="Bork P."/>
            <person name="Wang J."/>
            <person name="Brunak S."/>
            <person name="Ehrlich S.D."/>
        </authorList>
    </citation>
    <scope>NUCLEOTIDE SEQUENCE [LARGE SCALE GENOMIC DNA]</scope>
</reference>
<dbReference type="AlphaFoldDB" id="R7B2V4"/>
<feature type="transmembrane region" description="Helical" evidence="6">
    <location>
        <begin position="445"/>
        <end position="464"/>
    </location>
</feature>
<feature type="transmembrane region" description="Helical" evidence="6">
    <location>
        <begin position="316"/>
        <end position="336"/>
    </location>
</feature>
<evidence type="ECO:0000313" key="7">
    <source>
        <dbReference type="EMBL" id="CDD57864.1"/>
    </source>
</evidence>
<dbReference type="InterPro" id="IPR050833">
    <property type="entry name" value="Poly_Biosynth_Transport"/>
</dbReference>
<feature type="transmembrane region" description="Helical" evidence="6">
    <location>
        <begin position="403"/>
        <end position="424"/>
    </location>
</feature>
<feature type="transmembrane region" description="Helical" evidence="6">
    <location>
        <begin position="378"/>
        <end position="397"/>
    </location>
</feature>
<dbReference type="GO" id="GO:0005886">
    <property type="term" value="C:plasma membrane"/>
    <property type="evidence" value="ECO:0007669"/>
    <property type="project" value="UniProtKB-SubCell"/>
</dbReference>
<organism evidence="7 8">
    <name type="scientific">Bacteroides pectinophilus CAG:437</name>
    <dbReference type="NCBI Taxonomy" id="1263051"/>
    <lineage>
        <taxon>Bacteria</taxon>
        <taxon>Bacillati</taxon>
        <taxon>Bacillota</taxon>
        <taxon>Clostridia</taxon>
        <taxon>Eubacteriales</taxon>
    </lineage>
</organism>